<evidence type="ECO:0000313" key="2">
    <source>
        <dbReference type="EMBL" id="MSS26684.1"/>
    </source>
</evidence>
<dbReference type="PANTHER" id="PTHR34374">
    <property type="entry name" value="LARGE RIBOSOMAL RNA SUBUNIT ACCUMULATION PROTEIN YCED HOMOLOG 1, CHLOROPLASTIC"/>
    <property type="match status" value="1"/>
</dbReference>
<dbReference type="PANTHER" id="PTHR34374:SF1">
    <property type="entry name" value="LARGE RIBOSOMAL RNA SUBUNIT ACCUMULATION PROTEIN YCED HOMOLOG 1, CHLOROPLASTIC"/>
    <property type="match status" value="1"/>
</dbReference>
<dbReference type="EMBL" id="VUMH01000001">
    <property type="protein sequence ID" value="MSS26684.1"/>
    <property type="molecule type" value="Genomic_DNA"/>
</dbReference>
<proteinExistence type="predicted"/>
<evidence type="ECO:0000256" key="1">
    <source>
        <dbReference type="SAM" id="MobiDB-lite"/>
    </source>
</evidence>
<comment type="caution">
    <text evidence="2">The sequence shown here is derived from an EMBL/GenBank/DDBJ whole genome shotgun (WGS) entry which is preliminary data.</text>
</comment>
<evidence type="ECO:0000313" key="3">
    <source>
        <dbReference type="Proteomes" id="UP000477488"/>
    </source>
</evidence>
<sequence length="191" mass="20963">MQKYRISINDLPPDGKEFDLDDQAIWQTPMREFEMDCRISSPLSAHISVLPAEGGCLVRGELRGQVVLPCNRCAEDAVTDIRSSFEEFEELPDEEDPDAGLNAHAGNGAPDPAAETESRIIYERNTPMLDLAAVCWEEFMLALPVNPLCKTDCKGLCAQCGANLNNDDCGCIPDEGDPRLAVLRGLTLHKT</sequence>
<reference evidence="2 3" key="1">
    <citation type="submission" date="2019-09" db="EMBL/GenBank/DDBJ databases">
        <title>In-depth cultivation of the pig gut microbiome towards novel bacterial diversity and tailored functional studies.</title>
        <authorList>
            <person name="Wylensek D."/>
            <person name="Hitch T.C.A."/>
            <person name="Clavel T."/>
        </authorList>
    </citation>
    <scope>NUCLEOTIDE SEQUENCE [LARGE SCALE GENOMIC DNA]</scope>
    <source>
        <strain evidence="2 3">PG-178-WT-4</strain>
    </source>
</reference>
<dbReference type="AlphaFoldDB" id="A0A6L5XHM7"/>
<keyword evidence="3" id="KW-1185">Reference proteome</keyword>
<feature type="region of interest" description="Disordered" evidence="1">
    <location>
        <begin position="90"/>
        <end position="115"/>
    </location>
</feature>
<name>A0A6L5XHM7_9BACT</name>
<gene>
    <name evidence="2" type="ORF">FYJ44_01175</name>
</gene>
<accession>A0A6L5XHM7</accession>
<dbReference type="Proteomes" id="UP000477488">
    <property type="component" value="Unassembled WGS sequence"/>
</dbReference>
<dbReference type="Pfam" id="PF02620">
    <property type="entry name" value="YceD"/>
    <property type="match status" value="1"/>
</dbReference>
<protein>
    <submittedName>
        <fullName evidence="2">DUF177 domain-containing protein</fullName>
    </submittedName>
</protein>
<dbReference type="InterPro" id="IPR003772">
    <property type="entry name" value="YceD"/>
</dbReference>
<dbReference type="RefSeq" id="WP_154508400.1">
    <property type="nucleotide sequence ID" value="NZ_JAXELC010000013.1"/>
</dbReference>
<organism evidence="2 3">
    <name type="scientific">Desulfovibrio porci</name>
    <dbReference type="NCBI Taxonomy" id="2605782"/>
    <lineage>
        <taxon>Bacteria</taxon>
        <taxon>Pseudomonadati</taxon>
        <taxon>Thermodesulfobacteriota</taxon>
        <taxon>Desulfovibrionia</taxon>
        <taxon>Desulfovibrionales</taxon>
        <taxon>Desulfovibrionaceae</taxon>
        <taxon>Desulfovibrio</taxon>
    </lineage>
</organism>